<evidence type="ECO:0000313" key="1">
    <source>
        <dbReference type="EMBL" id="THU84602.1"/>
    </source>
</evidence>
<dbReference type="AlphaFoldDB" id="A0A4S8L7E6"/>
<organism evidence="1 2">
    <name type="scientific">Dendrothele bispora (strain CBS 962.96)</name>
    <dbReference type="NCBI Taxonomy" id="1314807"/>
    <lineage>
        <taxon>Eukaryota</taxon>
        <taxon>Fungi</taxon>
        <taxon>Dikarya</taxon>
        <taxon>Basidiomycota</taxon>
        <taxon>Agaricomycotina</taxon>
        <taxon>Agaricomycetes</taxon>
        <taxon>Agaricomycetidae</taxon>
        <taxon>Agaricales</taxon>
        <taxon>Agaricales incertae sedis</taxon>
        <taxon>Dendrothele</taxon>
    </lineage>
</organism>
<dbReference type="InterPro" id="IPR041078">
    <property type="entry name" value="Plavaka"/>
</dbReference>
<dbReference type="OrthoDB" id="2688393at2759"/>
<dbReference type="Pfam" id="PF18759">
    <property type="entry name" value="Plavaka"/>
    <property type="match status" value="1"/>
</dbReference>
<sequence>NYYHPFPSSVNWKIAHWAITEKISQRAINRLLVIPEVKDTLGLQYKSAQSMLDMVDQIPDRCGVWKTTSIHFPGKESESFLIHHRDPIEAIKSLWGDPSLADHIVYKPSHVFQKGSDTRVYSEMWTGKWWWAAQVRNHFLHP</sequence>
<evidence type="ECO:0000313" key="2">
    <source>
        <dbReference type="Proteomes" id="UP000297245"/>
    </source>
</evidence>
<gene>
    <name evidence="1" type="ORF">K435DRAFT_687184</name>
</gene>
<dbReference type="Proteomes" id="UP000297245">
    <property type="component" value="Unassembled WGS sequence"/>
</dbReference>
<keyword evidence="2" id="KW-1185">Reference proteome</keyword>
<feature type="non-terminal residue" evidence="1">
    <location>
        <position position="1"/>
    </location>
</feature>
<dbReference type="EMBL" id="ML179590">
    <property type="protein sequence ID" value="THU84602.1"/>
    <property type="molecule type" value="Genomic_DNA"/>
</dbReference>
<name>A0A4S8L7E6_DENBC</name>
<reference evidence="1 2" key="1">
    <citation type="journal article" date="2019" name="Nat. Ecol. Evol.">
        <title>Megaphylogeny resolves global patterns of mushroom evolution.</title>
        <authorList>
            <person name="Varga T."/>
            <person name="Krizsan K."/>
            <person name="Foldi C."/>
            <person name="Dima B."/>
            <person name="Sanchez-Garcia M."/>
            <person name="Sanchez-Ramirez S."/>
            <person name="Szollosi G.J."/>
            <person name="Szarkandi J.G."/>
            <person name="Papp V."/>
            <person name="Albert L."/>
            <person name="Andreopoulos W."/>
            <person name="Angelini C."/>
            <person name="Antonin V."/>
            <person name="Barry K.W."/>
            <person name="Bougher N.L."/>
            <person name="Buchanan P."/>
            <person name="Buyck B."/>
            <person name="Bense V."/>
            <person name="Catcheside P."/>
            <person name="Chovatia M."/>
            <person name="Cooper J."/>
            <person name="Damon W."/>
            <person name="Desjardin D."/>
            <person name="Finy P."/>
            <person name="Geml J."/>
            <person name="Haridas S."/>
            <person name="Hughes K."/>
            <person name="Justo A."/>
            <person name="Karasinski D."/>
            <person name="Kautmanova I."/>
            <person name="Kiss B."/>
            <person name="Kocsube S."/>
            <person name="Kotiranta H."/>
            <person name="LaButti K.M."/>
            <person name="Lechner B.E."/>
            <person name="Liimatainen K."/>
            <person name="Lipzen A."/>
            <person name="Lukacs Z."/>
            <person name="Mihaltcheva S."/>
            <person name="Morgado L.N."/>
            <person name="Niskanen T."/>
            <person name="Noordeloos M.E."/>
            <person name="Ohm R.A."/>
            <person name="Ortiz-Santana B."/>
            <person name="Ovrebo C."/>
            <person name="Racz N."/>
            <person name="Riley R."/>
            <person name="Savchenko A."/>
            <person name="Shiryaev A."/>
            <person name="Soop K."/>
            <person name="Spirin V."/>
            <person name="Szebenyi C."/>
            <person name="Tomsovsky M."/>
            <person name="Tulloss R.E."/>
            <person name="Uehling J."/>
            <person name="Grigoriev I.V."/>
            <person name="Vagvolgyi C."/>
            <person name="Papp T."/>
            <person name="Martin F.M."/>
            <person name="Miettinen O."/>
            <person name="Hibbett D.S."/>
            <person name="Nagy L.G."/>
        </authorList>
    </citation>
    <scope>NUCLEOTIDE SEQUENCE [LARGE SCALE GENOMIC DNA]</scope>
    <source>
        <strain evidence="1 2">CBS 962.96</strain>
    </source>
</reference>
<proteinExistence type="predicted"/>
<protein>
    <submittedName>
        <fullName evidence="1">Uncharacterized protein</fullName>
    </submittedName>
</protein>
<accession>A0A4S8L7E6</accession>